<dbReference type="EMBL" id="KN275957">
    <property type="protein sequence ID" value="EEH44131.2"/>
    <property type="molecule type" value="Genomic_DNA"/>
</dbReference>
<feature type="region of interest" description="Disordered" evidence="1">
    <location>
        <begin position="1"/>
        <end position="28"/>
    </location>
</feature>
<dbReference type="HOGENOM" id="CLU_2321059_0_0_1"/>
<dbReference type="VEuPathDB" id="FungiDB:PADG_00420"/>
<gene>
    <name evidence="2" type="ORF">PADG_00420</name>
</gene>
<name>C1G0N0_PARBD</name>
<dbReference type="GeneID" id="22580259"/>
<evidence type="ECO:0000313" key="2">
    <source>
        <dbReference type="EMBL" id="EEH44131.2"/>
    </source>
</evidence>
<dbReference type="Proteomes" id="UP000001628">
    <property type="component" value="Unassembled WGS sequence"/>
</dbReference>
<protein>
    <submittedName>
        <fullName evidence="2">Uncharacterized protein</fullName>
    </submittedName>
</protein>
<accession>C1G0N0</accession>
<dbReference type="RefSeq" id="XP_010755819.1">
    <property type="nucleotide sequence ID" value="XM_010757517.1"/>
</dbReference>
<evidence type="ECO:0000313" key="3">
    <source>
        <dbReference type="Proteomes" id="UP000001628"/>
    </source>
</evidence>
<reference evidence="2 3" key="1">
    <citation type="journal article" date="2011" name="PLoS Genet.">
        <title>Comparative genomic analysis of human fungal pathogens causing paracoccidioidomycosis.</title>
        <authorList>
            <person name="Desjardins C.A."/>
            <person name="Champion M.D."/>
            <person name="Holder J.W."/>
            <person name="Muszewska A."/>
            <person name="Goldberg J."/>
            <person name="Bailao A.M."/>
            <person name="Brigido M.M."/>
            <person name="Ferreira M.E."/>
            <person name="Garcia A.M."/>
            <person name="Grynberg M."/>
            <person name="Gujja S."/>
            <person name="Heiman D.I."/>
            <person name="Henn M.R."/>
            <person name="Kodira C.D."/>
            <person name="Leon-Narvaez H."/>
            <person name="Longo L.V."/>
            <person name="Ma L.J."/>
            <person name="Malavazi I."/>
            <person name="Matsuo A.L."/>
            <person name="Morais F.V."/>
            <person name="Pereira M."/>
            <person name="Rodriguez-Brito S."/>
            <person name="Sakthikumar S."/>
            <person name="Salem-Izacc S.M."/>
            <person name="Sykes S.M."/>
            <person name="Teixeira M.M."/>
            <person name="Vallejo M.C."/>
            <person name="Walter M.E."/>
            <person name="Yandava C."/>
            <person name="Young S."/>
            <person name="Zeng Q."/>
            <person name="Zucker J."/>
            <person name="Felipe M.S."/>
            <person name="Goldman G.H."/>
            <person name="Haas B.J."/>
            <person name="McEwen J.G."/>
            <person name="Nino-Vega G."/>
            <person name="Puccia R."/>
            <person name="San-Blas G."/>
            <person name="Soares C.M."/>
            <person name="Birren B.W."/>
            <person name="Cuomo C.A."/>
        </authorList>
    </citation>
    <scope>NUCLEOTIDE SEQUENCE [LARGE SCALE GENOMIC DNA]</scope>
    <source>
        <strain evidence="2 3">Pb18</strain>
    </source>
</reference>
<sequence>MEAVDDNDPPLDASEATLSRRTTPTEHRKHLARIDHSEMLDQHGAFLKVDCLSETSDSISVDGHSAQADEKNRSFASQRRGNEHKVLSDPSKIIQIPSS</sequence>
<keyword evidence="3" id="KW-1185">Reference proteome</keyword>
<feature type="region of interest" description="Disordered" evidence="1">
    <location>
        <begin position="59"/>
        <end position="99"/>
    </location>
</feature>
<proteinExistence type="predicted"/>
<dbReference type="InParanoid" id="C1G0N0"/>
<organism evidence="2 3">
    <name type="scientific">Paracoccidioides brasiliensis (strain Pb18)</name>
    <dbReference type="NCBI Taxonomy" id="502780"/>
    <lineage>
        <taxon>Eukaryota</taxon>
        <taxon>Fungi</taxon>
        <taxon>Dikarya</taxon>
        <taxon>Ascomycota</taxon>
        <taxon>Pezizomycotina</taxon>
        <taxon>Eurotiomycetes</taxon>
        <taxon>Eurotiomycetidae</taxon>
        <taxon>Onygenales</taxon>
        <taxon>Ajellomycetaceae</taxon>
        <taxon>Paracoccidioides</taxon>
    </lineage>
</organism>
<dbReference type="AlphaFoldDB" id="C1G0N0"/>
<evidence type="ECO:0000256" key="1">
    <source>
        <dbReference type="SAM" id="MobiDB-lite"/>
    </source>
</evidence>
<dbReference type="KEGG" id="pbn:PADG_00420"/>